<dbReference type="GO" id="GO:0004519">
    <property type="term" value="F:endonuclease activity"/>
    <property type="evidence" value="ECO:0007669"/>
    <property type="project" value="InterPro"/>
</dbReference>
<dbReference type="CDD" id="cd00085">
    <property type="entry name" value="HNHc"/>
    <property type="match status" value="1"/>
</dbReference>
<dbReference type="AlphaFoldDB" id="I7G562"/>
<proteinExistence type="predicted"/>
<dbReference type="Proteomes" id="UP000006158">
    <property type="component" value="Chromosome"/>
</dbReference>
<dbReference type="SMART" id="SM00507">
    <property type="entry name" value="HNHc"/>
    <property type="match status" value="1"/>
</dbReference>
<evidence type="ECO:0000313" key="3">
    <source>
        <dbReference type="Proteomes" id="UP000006158"/>
    </source>
</evidence>
<dbReference type="GO" id="GO:0003676">
    <property type="term" value="F:nucleic acid binding"/>
    <property type="evidence" value="ECO:0007669"/>
    <property type="project" value="InterPro"/>
</dbReference>
<feature type="domain" description="HNH nuclease" evidence="1">
    <location>
        <begin position="302"/>
        <end position="354"/>
    </location>
</feature>
<sequence length="431" mass="46983">MSAARSSATSSSSLASRAAQYSSSDSVRITGVRPDARMSSGILSRTSWATLSVPFVIILSNRCGAVHRHGGGVTGASDPLLLGQRVVAILETGLRTATYKLATLMALIEHCVENLPTDPAATLAVPIPALAHRVLEIYWQQVRPFDGHELRQSTQPKARILAATKALRDAAATRRGGLSVDIARQRAPQAYHRAVDDITLCLAQQPLHRLQKLPGASRSDAFLYDDSFLHDQVSRKTLRDHGDAIVLKPGVAHGLARLAGLLKPALEIMWVEDVRRMNRFLDADVPDVAGHLFGRERTGLAVVREPFKEAFGPHCFYCGTHLPANNPIDHVLPWSLVGIDGLANLVLACARCNGDKGGALPAVGIVDRVLERDRTVLEEIASELQWPTQHPRVVAAARGIYRGQPAGVPTWAGYRRSEQLDIRFPPWWADR</sequence>
<accession>I7G562</accession>
<dbReference type="Gene3D" id="1.10.30.50">
    <property type="match status" value="1"/>
</dbReference>
<dbReference type="GO" id="GO:0008270">
    <property type="term" value="F:zinc ion binding"/>
    <property type="evidence" value="ECO:0007669"/>
    <property type="project" value="InterPro"/>
</dbReference>
<protein>
    <submittedName>
        <fullName evidence="2">HNH nuclease</fullName>
    </submittedName>
</protein>
<dbReference type="Pfam" id="PF01844">
    <property type="entry name" value="HNH"/>
    <property type="match status" value="1"/>
</dbReference>
<evidence type="ECO:0000313" key="2">
    <source>
        <dbReference type="EMBL" id="AFP37714.1"/>
    </source>
</evidence>
<dbReference type="PATRIC" id="fig|246196.56.peg.1286"/>
<dbReference type="InterPro" id="IPR003615">
    <property type="entry name" value="HNH_nuc"/>
</dbReference>
<name>I7G562_MYCS2</name>
<evidence type="ECO:0000259" key="1">
    <source>
        <dbReference type="SMART" id="SM00507"/>
    </source>
</evidence>
<dbReference type="KEGG" id="msg:MSMEI_1238"/>
<organism evidence="2 3">
    <name type="scientific">Mycolicibacterium smegmatis (strain ATCC 700084 / mc(2)155)</name>
    <name type="common">Mycobacterium smegmatis</name>
    <dbReference type="NCBI Taxonomy" id="246196"/>
    <lineage>
        <taxon>Bacteria</taxon>
        <taxon>Bacillati</taxon>
        <taxon>Actinomycetota</taxon>
        <taxon>Actinomycetes</taxon>
        <taxon>Mycobacteriales</taxon>
        <taxon>Mycobacteriaceae</taxon>
        <taxon>Mycolicibacterium</taxon>
    </lineage>
</organism>
<reference evidence="2 3" key="1">
    <citation type="journal article" date="2007" name="Genome Biol.">
        <title>Interrupted coding sequences in Mycobacterium smegmatis: authentic mutations or sequencing errors?</title>
        <authorList>
            <person name="Deshayes C."/>
            <person name="Perrodou E."/>
            <person name="Gallien S."/>
            <person name="Euphrasie D."/>
            <person name="Schaeffer C."/>
            <person name="Van-Dorsselaer A."/>
            <person name="Poch O."/>
            <person name="Lecompte O."/>
            <person name="Reyrat J.M."/>
        </authorList>
    </citation>
    <scope>NUCLEOTIDE SEQUENCE [LARGE SCALE GENOMIC DNA]</scope>
    <source>
        <strain evidence="3">ATCC 700084 / mc(2)155</strain>
    </source>
</reference>
<dbReference type="InterPro" id="IPR002711">
    <property type="entry name" value="HNH"/>
</dbReference>
<dbReference type="EMBL" id="CP001663">
    <property type="protein sequence ID" value="AFP37714.1"/>
    <property type="molecule type" value="Genomic_DNA"/>
</dbReference>
<reference evidence="2 3" key="2">
    <citation type="journal article" date="2009" name="Genome Res.">
        <title>Ortho-proteogenomics: multiple proteomes investigation through orthology and a new MS-based protocol.</title>
        <authorList>
            <person name="Gallien S."/>
            <person name="Perrodou E."/>
            <person name="Carapito C."/>
            <person name="Deshayes C."/>
            <person name="Reyrat J.M."/>
            <person name="Van Dorsselaer A."/>
            <person name="Poch O."/>
            <person name="Schaeffer C."/>
            <person name="Lecompte O."/>
        </authorList>
    </citation>
    <scope>NUCLEOTIDE SEQUENCE [LARGE SCALE GENOMIC DNA]</scope>
    <source>
        <strain evidence="3">ATCC 700084 / mc(2)155</strain>
    </source>
</reference>
<gene>
    <name evidence="2" type="ordered locus">MSMEI_1238</name>
</gene>